<reference evidence="7" key="1">
    <citation type="submission" date="2020-04" db="EMBL/GenBank/DDBJ databases">
        <authorList>
            <person name="Chiriac C."/>
            <person name="Salcher M."/>
            <person name="Ghai R."/>
            <person name="Kavagutti S V."/>
        </authorList>
    </citation>
    <scope>NUCLEOTIDE SEQUENCE</scope>
</reference>
<dbReference type="InterPro" id="IPR005123">
    <property type="entry name" value="Oxoglu/Fe-dep_dioxygenase_dom"/>
</dbReference>
<comment type="cofactor">
    <cofactor evidence="1">
        <name>L-ascorbate</name>
        <dbReference type="ChEBI" id="CHEBI:38290"/>
    </cofactor>
</comment>
<dbReference type="GO" id="GO:0051213">
    <property type="term" value="F:dioxygenase activity"/>
    <property type="evidence" value="ECO:0007669"/>
    <property type="project" value="UniProtKB-KW"/>
</dbReference>
<dbReference type="GO" id="GO:0031418">
    <property type="term" value="F:L-ascorbic acid binding"/>
    <property type="evidence" value="ECO:0007669"/>
    <property type="project" value="InterPro"/>
</dbReference>
<keyword evidence="3 7" id="KW-0223">Dioxygenase</keyword>
<gene>
    <name evidence="7" type="ORF">UFOVP828_124</name>
</gene>
<feature type="domain" description="Fe2OG dioxygenase" evidence="6">
    <location>
        <begin position="81"/>
        <end position="211"/>
    </location>
</feature>
<dbReference type="SMART" id="SM00702">
    <property type="entry name" value="P4Hc"/>
    <property type="match status" value="1"/>
</dbReference>
<evidence type="ECO:0000256" key="4">
    <source>
        <dbReference type="ARBA" id="ARBA00023002"/>
    </source>
</evidence>
<name>A0A6J5PB44_9CAUD</name>
<keyword evidence="2" id="KW-0479">Metal-binding</keyword>
<dbReference type="InterPro" id="IPR044862">
    <property type="entry name" value="Pro_4_hyd_alph_FE2OG_OXY"/>
</dbReference>
<dbReference type="EMBL" id="LR796766">
    <property type="protein sequence ID" value="CAB4164794.1"/>
    <property type="molecule type" value="Genomic_DNA"/>
</dbReference>
<dbReference type="GO" id="GO:0016705">
    <property type="term" value="F:oxidoreductase activity, acting on paired donors, with incorporation or reduction of molecular oxygen"/>
    <property type="evidence" value="ECO:0007669"/>
    <property type="project" value="InterPro"/>
</dbReference>
<evidence type="ECO:0000256" key="1">
    <source>
        <dbReference type="ARBA" id="ARBA00001961"/>
    </source>
</evidence>
<dbReference type="PROSITE" id="PS51471">
    <property type="entry name" value="FE2OG_OXY"/>
    <property type="match status" value="1"/>
</dbReference>
<dbReference type="InterPro" id="IPR006620">
    <property type="entry name" value="Pro_4_hyd_alph"/>
</dbReference>
<proteinExistence type="predicted"/>
<protein>
    <submittedName>
        <fullName evidence="7">Oxoglutarate/iron-dependent dioxygenase</fullName>
    </submittedName>
</protein>
<dbReference type="Gene3D" id="2.60.120.620">
    <property type="entry name" value="q2cbj1_9rhob like domain"/>
    <property type="match status" value="1"/>
</dbReference>
<keyword evidence="4" id="KW-0560">Oxidoreductase</keyword>
<dbReference type="GO" id="GO:0005506">
    <property type="term" value="F:iron ion binding"/>
    <property type="evidence" value="ECO:0007669"/>
    <property type="project" value="InterPro"/>
</dbReference>
<organism evidence="7">
    <name type="scientific">uncultured Caudovirales phage</name>
    <dbReference type="NCBI Taxonomy" id="2100421"/>
    <lineage>
        <taxon>Viruses</taxon>
        <taxon>Duplodnaviria</taxon>
        <taxon>Heunggongvirae</taxon>
        <taxon>Uroviricota</taxon>
        <taxon>Caudoviricetes</taxon>
        <taxon>Peduoviridae</taxon>
        <taxon>Maltschvirus</taxon>
        <taxon>Maltschvirus maltsch</taxon>
    </lineage>
</organism>
<sequence length="218" mass="25565">MYKIDERYYRPTVKKIDNITTKLGIDTKNISIVENFLPQDEVKFILNELKKHEPEYDTSHTHGKGLSYTQIDNKVLKYFASYISPLIAKHATNFYNMNQITDIDVHYAFHPAGSYLNPHTDVIGWAPKHDENNEYSTIEKYFPYYWSGHLANILYLNDDYEGGELFFPDFKFEIRPKSGMLISFPGNTHYLHGVRETSGNTRYSCSLWTKFEDFDNTI</sequence>
<accession>A0A6J5PB44</accession>
<evidence type="ECO:0000256" key="2">
    <source>
        <dbReference type="ARBA" id="ARBA00022723"/>
    </source>
</evidence>
<evidence type="ECO:0000256" key="3">
    <source>
        <dbReference type="ARBA" id="ARBA00022964"/>
    </source>
</evidence>
<evidence type="ECO:0000259" key="6">
    <source>
        <dbReference type="PROSITE" id="PS51471"/>
    </source>
</evidence>
<keyword evidence="5" id="KW-0408">Iron</keyword>
<dbReference type="Pfam" id="PF13640">
    <property type="entry name" value="2OG-FeII_Oxy_3"/>
    <property type="match status" value="1"/>
</dbReference>
<evidence type="ECO:0000313" key="7">
    <source>
        <dbReference type="EMBL" id="CAB4164794.1"/>
    </source>
</evidence>
<evidence type="ECO:0000256" key="5">
    <source>
        <dbReference type="ARBA" id="ARBA00023004"/>
    </source>
</evidence>